<dbReference type="EC" id="3.6.1.-" evidence="8"/>
<keyword evidence="2 8" id="KW-0378">Hydrolase</keyword>
<organism evidence="8 9">
    <name type="scientific">Campylobacter hyointestinalis subsp. hyointestinalis</name>
    <dbReference type="NCBI Taxonomy" id="91352"/>
    <lineage>
        <taxon>Bacteria</taxon>
        <taxon>Pseudomonadati</taxon>
        <taxon>Campylobacterota</taxon>
        <taxon>Epsilonproteobacteria</taxon>
        <taxon>Campylobacterales</taxon>
        <taxon>Campylobacteraceae</taxon>
        <taxon>Campylobacter</taxon>
    </lineage>
</organism>
<evidence type="ECO:0000256" key="6">
    <source>
        <dbReference type="PIRSR" id="PIRSR037599-4"/>
    </source>
</evidence>
<dbReference type="PIRSF" id="PIRSF037599">
    <property type="entry name" value="GDPMH"/>
    <property type="match status" value="1"/>
</dbReference>
<keyword evidence="1 5" id="KW-0479">Metal-binding</keyword>
<dbReference type="RefSeq" id="WP_059435189.1">
    <property type="nucleotide sequence ID" value="NZ_FAVB01000002.1"/>
</dbReference>
<dbReference type="CDD" id="cd03430">
    <property type="entry name" value="NUDIX_GDPMH_NudD"/>
    <property type="match status" value="1"/>
</dbReference>
<evidence type="ECO:0000256" key="2">
    <source>
        <dbReference type="ARBA" id="ARBA00022801"/>
    </source>
</evidence>
<dbReference type="Gene3D" id="3.90.79.10">
    <property type="entry name" value="Nucleoside Triphosphate Pyrophosphohydrolase"/>
    <property type="match status" value="1"/>
</dbReference>
<dbReference type="Proteomes" id="UP000052237">
    <property type="component" value="Unassembled WGS sequence"/>
</dbReference>
<evidence type="ECO:0000259" key="7">
    <source>
        <dbReference type="PROSITE" id="PS51462"/>
    </source>
</evidence>
<dbReference type="GO" id="GO:0046872">
    <property type="term" value="F:metal ion binding"/>
    <property type="evidence" value="ECO:0007669"/>
    <property type="project" value="UniProtKB-KW"/>
</dbReference>
<reference evidence="8 9" key="1">
    <citation type="submission" date="2015-11" db="EMBL/GenBank/DDBJ databases">
        <authorList>
            <consortium name="Pathogen Informatics"/>
        </authorList>
    </citation>
    <scope>NUCLEOTIDE SEQUENCE [LARGE SCALE GENOMIC DNA]</scope>
    <source>
        <strain evidence="8 9">006A-0059</strain>
    </source>
</reference>
<dbReference type="Pfam" id="PF00293">
    <property type="entry name" value="NUDIX"/>
    <property type="match status" value="1"/>
</dbReference>
<dbReference type="InterPro" id="IPR015797">
    <property type="entry name" value="NUDIX_hydrolase-like_dom_sf"/>
</dbReference>
<comment type="caution">
    <text evidence="8">The sequence shown here is derived from an EMBL/GenBank/DDBJ whole genome shotgun (WGS) entry which is preliminary data.</text>
</comment>
<accession>A0A0S4S0S2</accession>
<feature type="binding site" evidence="5">
    <location>
        <position position="120"/>
    </location>
    <ligand>
        <name>Mg(2+)</name>
        <dbReference type="ChEBI" id="CHEBI:18420"/>
    </ligand>
</feature>
<feature type="binding site" evidence="5">
    <location>
        <position position="68"/>
    </location>
    <ligand>
        <name>Mg(2+)</name>
        <dbReference type="ChEBI" id="CHEBI:18420"/>
    </ligand>
</feature>
<keyword evidence="3 5" id="KW-0460">Magnesium</keyword>
<evidence type="ECO:0000256" key="3">
    <source>
        <dbReference type="ARBA" id="ARBA00022842"/>
    </source>
</evidence>
<dbReference type="InterPro" id="IPR033715">
    <property type="entry name" value="GDPMH"/>
</dbReference>
<dbReference type="InterPro" id="IPR000086">
    <property type="entry name" value="NUDIX_hydrolase_dom"/>
</dbReference>
<feature type="binding site" evidence="5">
    <location>
        <position position="48"/>
    </location>
    <ligand>
        <name>Mg(2+)</name>
        <dbReference type="ChEBI" id="CHEBI:18420"/>
    </ligand>
</feature>
<dbReference type="EMBL" id="FAVB01000002">
    <property type="protein sequence ID" value="CUU79922.1"/>
    <property type="molecule type" value="Genomic_DNA"/>
</dbReference>
<sequence length="152" mass="17775">MIDFDTFKIVINSVPLVSIDFIIKNNNGKILLGQRINKPANGYLFTIGGRIYKNERLEDAKSRILLDEIGLNLRELKPRFLGVFEHFYTDSFVSDNISTHYINLAYEIIIKNIENLPKKQHSDYVWLSIDELMNSSIVHKYVKNYFNICKEN</sequence>
<evidence type="ECO:0000313" key="8">
    <source>
        <dbReference type="EMBL" id="CUU79922.1"/>
    </source>
</evidence>
<feature type="short sequence motif" description="Nudix box" evidence="6">
    <location>
        <begin position="49"/>
        <end position="70"/>
    </location>
</feature>
<dbReference type="GO" id="GO:0008727">
    <property type="term" value="F:GDP-mannose mannosyl hydrolase activity"/>
    <property type="evidence" value="ECO:0007669"/>
    <property type="project" value="InterPro"/>
</dbReference>
<proteinExistence type="predicted"/>
<dbReference type="AlphaFoldDB" id="A0A0S4S0S2"/>
<feature type="site" description="Critical for catalysis" evidence="4">
    <location>
        <position position="121"/>
    </location>
</feature>
<dbReference type="NCBIfam" id="NF011963">
    <property type="entry name" value="PRK15434.1"/>
    <property type="match status" value="1"/>
</dbReference>
<dbReference type="PANTHER" id="PTHR43046">
    <property type="entry name" value="GDP-MANNOSE MANNOSYL HYDROLASE"/>
    <property type="match status" value="1"/>
</dbReference>
<keyword evidence="9" id="KW-1185">Reference proteome</keyword>
<protein>
    <submittedName>
        <fullName evidence="8">GDP-mannose mannosyl hydrolase</fullName>
        <ecNumber evidence="8">3.6.1.-</ecNumber>
    </submittedName>
</protein>
<name>A0A0S4S0S2_CAMHY</name>
<feature type="domain" description="Nudix hydrolase" evidence="7">
    <location>
        <begin position="12"/>
        <end position="151"/>
    </location>
</feature>
<dbReference type="PROSITE" id="PS51462">
    <property type="entry name" value="NUDIX"/>
    <property type="match status" value="1"/>
</dbReference>
<evidence type="ECO:0000256" key="1">
    <source>
        <dbReference type="ARBA" id="ARBA00022723"/>
    </source>
</evidence>
<gene>
    <name evidence="8" type="primary">gmm</name>
    <name evidence="8" type="ORF">ERS686654_01129</name>
</gene>
<evidence type="ECO:0000313" key="9">
    <source>
        <dbReference type="Proteomes" id="UP000052237"/>
    </source>
</evidence>
<dbReference type="SUPFAM" id="SSF55811">
    <property type="entry name" value="Nudix"/>
    <property type="match status" value="1"/>
</dbReference>
<evidence type="ECO:0000256" key="5">
    <source>
        <dbReference type="PIRSR" id="PIRSR037599-3"/>
    </source>
</evidence>
<comment type="cofactor">
    <cofactor evidence="5">
        <name>Mg(2+)</name>
        <dbReference type="ChEBI" id="CHEBI:18420"/>
    </cofactor>
    <text evidence="5">Binds 1 Mg(2+) ion per subunit.</text>
</comment>
<dbReference type="PANTHER" id="PTHR43046:SF12">
    <property type="entry name" value="GDP-MANNOSE MANNOSYL HYDROLASE"/>
    <property type="match status" value="1"/>
</dbReference>
<evidence type="ECO:0000256" key="4">
    <source>
        <dbReference type="PIRSR" id="PIRSR037599-1"/>
    </source>
</evidence>